<dbReference type="EMBL" id="JAGFBV010000020">
    <property type="protein sequence ID" value="MBP4138957.1"/>
    <property type="molecule type" value="Genomic_DNA"/>
</dbReference>
<sequence length="279" mass="31318">MKKLILLFFLFPLASFAQNDLLDGMDTATRNEKVTSAFKGLKIVNLESTKLAAKGDLYFIVAHRFGSVKDGFEGFFGLDNANTQLKFVYGLTQWLTISAARSELAYDFSTKYTLLNQTTNGFPVTVAGFTSLAINNTLKESLYPKLTFDNRFTYVGQLLISRKFSEKLSLEVAPTMFHENFVDNVQQDNTQYAVGLGGRYKLSKRWSLNVDYAAHLNRASNSIYKNPLSVGFDLETGGHVFQMHFTSSQGIHEAGYLAQTTGDWTKGDVFFGFNLLRVF</sequence>
<dbReference type="Proteomes" id="UP000675047">
    <property type="component" value="Unassembled WGS sequence"/>
</dbReference>
<evidence type="ECO:0000313" key="3">
    <source>
        <dbReference type="EMBL" id="MBP4138957.1"/>
    </source>
</evidence>
<protein>
    <recommendedName>
        <fullName evidence="2">DUF5777 domain-containing protein</fullName>
    </recommendedName>
</protein>
<accession>A0A941AZG8</accession>
<feature type="chain" id="PRO_5037788348" description="DUF5777 domain-containing protein" evidence="1">
    <location>
        <begin position="18"/>
        <end position="279"/>
    </location>
</feature>
<dbReference type="AlphaFoldDB" id="A0A941AZG8"/>
<organism evidence="3 4">
    <name type="scientific">Flavobacterium geliluteum</name>
    <dbReference type="NCBI Taxonomy" id="2816120"/>
    <lineage>
        <taxon>Bacteria</taxon>
        <taxon>Pseudomonadati</taxon>
        <taxon>Bacteroidota</taxon>
        <taxon>Flavobacteriia</taxon>
        <taxon>Flavobacteriales</taxon>
        <taxon>Flavobacteriaceae</taxon>
        <taxon>Flavobacterium</taxon>
    </lineage>
</organism>
<reference evidence="3 4" key="1">
    <citation type="submission" date="2021-03" db="EMBL/GenBank/DDBJ databases">
        <title>Flavobacterium Flabelliformis Sp. Nov. And Flavobacterium Geliluteum Sp. Nov., Two Novel Multidrug Resistant Psychrophilic Species Isolated From Antarctica.</title>
        <authorList>
            <person name="Kralova S."/>
            <person name="Busse H.J."/>
            <person name="Bezdicek M."/>
            <person name="Nykrynova M."/>
            <person name="Kroupova E."/>
            <person name="Krsek D."/>
            <person name="Sedlacek I."/>
        </authorList>
    </citation>
    <scope>NUCLEOTIDE SEQUENCE [LARGE SCALE GENOMIC DNA]</scope>
    <source>
        <strain evidence="3 4">P7388</strain>
    </source>
</reference>
<keyword evidence="4" id="KW-1185">Reference proteome</keyword>
<evidence type="ECO:0000313" key="4">
    <source>
        <dbReference type="Proteomes" id="UP000675047"/>
    </source>
</evidence>
<proteinExistence type="predicted"/>
<gene>
    <name evidence="3" type="ORF">J3495_12800</name>
</gene>
<dbReference type="RefSeq" id="WP_210666938.1">
    <property type="nucleotide sequence ID" value="NZ_JAGFBV010000020.1"/>
</dbReference>
<name>A0A941AZG8_9FLAO</name>
<dbReference type="InterPro" id="IPR045916">
    <property type="entry name" value="DUF5777"/>
</dbReference>
<dbReference type="SUPFAM" id="SSF56935">
    <property type="entry name" value="Porins"/>
    <property type="match status" value="1"/>
</dbReference>
<evidence type="ECO:0000259" key="2">
    <source>
        <dbReference type="Pfam" id="PF19089"/>
    </source>
</evidence>
<dbReference type="Pfam" id="PF19089">
    <property type="entry name" value="DUF5777"/>
    <property type="match status" value="1"/>
</dbReference>
<comment type="caution">
    <text evidence="3">The sequence shown here is derived from an EMBL/GenBank/DDBJ whole genome shotgun (WGS) entry which is preliminary data.</text>
</comment>
<feature type="domain" description="DUF5777" evidence="2">
    <location>
        <begin position="38"/>
        <end position="279"/>
    </location>
</feature>
<feature type="signal peptide" evidence="1">
    <location>
        <begin position="1"/>
        <end position="17"/>
    </location>
</feature>
<keyword evidence="1" id="KW-0732">Signal</keyword>
<evidence type="ECO:0000256" key="1">
    <source>
        <dbReference type="SAM" id="SignalP"/>
    </source>
</evidence>